<dbReference type="Pfam" id="PF02589">
    <property type="entry name" value="LUD_dom"/>
    <property type="match status" value="1"/>
</dbReference>
<dbReference type="EMBL" id="CP053069">
    <property type="protein sequence ID" value="QJR12422.1"/>
    <property type="molecule type" value="Genomic_DNA"/>
</dbReference>
<protein>
    <submittedName>
        <fullName evidence="2">Lactate utilization protein C</fullName>
    </submittedName>
</protein>
<organism evidence="2 3">
    <name type="scientific">Usitatibacter rugosus</name>
    <dbReference type="NCBI Taxonomy" id="2732067"/>
    <lineage>
        <taxon>Bacteria</taxon>
        <taxon>Pseudomonadati</taxon>
        <taxon>Pseudomonadota</taxon>
        <taxon>Betaproteobacteria</taxon>
        <taxon>Nitrosomonadales</taxon>
        <taxon>Usitatibacteraceae</taxon>
        <taxon>Usitatibacter</taxon>
    </lineage>
</organism>
<dbReference type="SUPFAM" id="SSF100950">
    <property type="entry name" value="NagB/RpiA/CoA transferase-like"/>
    <property type="match status" value="1"/>
</dbReference>
<name>A0A6M4GZG3_9PROT</name>
<proteinExistence type="predicted"/>
<dbReference type="AlphaFoldDB" id="A0A6M4GZG3"/>
<evidence type="ECO:0000313" key="2">
    <source>
        <dbReference type="EMBL" id="QJR12422.1"/>
    </source>
</evidence>
<dbReference type="PANTHER" id="PTHR43682">
    <property type="entry name" value="LACTATE UTILIZATION PROTEIN C"/>
    <property type="match status" value="1"/>
</dbReference>
<dbReference type="Proteomes" id="UP000501534">
    <property type="component" value="Chromosome"/>
</dbReference>
<evidence type="ECO:0000313" key="3">
    <source>
        <dbReference type="Proteomes" id="UP000501534"/>
    </source>
</evidence>
<dbReference type="PANTHER" id="PTHR43682:SF1">
    <property type="entry name" value="LACTATE UTILIZATION PROTEIN C"/>
    <property type="match status" value="1"/>
</dbReference>
<dbReference type="InterPro" id="IPR037171">
    <property type="entry name" value="NagB/RpiA_transferase-like"/>
</dbReference>
<dbReference type="KEGG" id="uru:DSM104443_03508"/>
<gene>
    <name evidence="2" type="primary">lutC</name>
    <name evidence="2" type="ORF">DSM104443_03508</name>
</gene>
<dbReference type="Gene3D" id="3.40.50.10420">
    <property type="entry name" value="NagB/RpiA/CoA transferase-like"/>
    <property type="match status" value="1"/>
</dbReference>
<keyword evidence="3" id="KW-1185">Reference proteome</keyword>
<reference evidence="2 3" key="1">
    <citation type="submission" date="2020-04" db="EMBL/GenBank/DDBJ databases">
        <title>Usitatibacter rugosus gen. nov., sp. nov. and Usitatibacter palustris sp. nov., novel members of Usitatibacteraceae fam. nov. within the order Nitrosomonadales isolated from soil.</title>
        <authorList>
            <person name="Huber K.J."/>
            <person name="Neumann-Schaal M."/>
            <person name="Geppert A."/>
            <person name="Luckner M."/>
            <person name="Wanner G."/>
            <person name="Overmann J."/>
        </authorList>
    </citation>
    <scope>NUCLEOTIDE SEQUENCE [LARGE SCALE GENOMIC DNA]</scope>
    <source>
        <strain evidence="2 3">0125_3</strain>
    </source>
</reference>
<dbReference type="InterPro" id="IPR003741">
    <property type="entry name" value="LUD_dom"/>
</dbReference>
<sequence length="218" mass="23795">MGSRENILARIRKAQGRAGGEPTEAEFEMIRTAMREHEIGPLPGIALPPDQLAQFRSECARQGSTYTEVAGYDDVPREVVAYLDRNALDKRVVLWAELANLDWAGAGVTIDNRTAQGDDRVGVTGCFCAIAETGTVLLLSSPSQPKATALLPETHVCIVRRSRLVDTMEEAFAMLRNERGEPPRATFFVSGPSRTADIEQTIVIGAHGPYRVHVILVP</sequence>
<dbReference type="InterPro" id="IPR024185">
    <property type="entry name" value="FTHF_cligase-like_sf"/>
</dbReference>
<evidence type="ECO:0000259" key="1">
    <source>
        <dbReference type="Pfam" id="PF02589"/>
    </source>
</evidence>
<accession>A0A6M4GZG3</accession>
<feature type="domain" description="LUD" evidence="1">
    <location>
        <begin position="110"/>
        <end position="217"/>
    </location>
</feature>